<gene>
    <name evidence="1" type="ORF">GCM10010339_90080</name>
</gene>
<dbReference type="SUPFAM" id="SSF48317">
    <property type="entry name" value="Acid phosphatase/Vanadium-dependent haloperoxidase"/>
    <property type="match status" value="1"/>
</dbReference>
<dbReference type="Proteomes" id="UP000655443">
    <property type="component" value="Unassembled WGS sequence"/>
</dbReference>
<accession>A0A918YU76</accession>
<dbReference type="EMBL" id="BMVG01000063">
    <property type="protein sequence ID" value="GHE15426.1"/>
    <property type="molecule type" value="Genomic_DNA"/>
</dbReference>
<dbReference type="AlphaFoldDB" id="A0A918YU76"/>
<organism evidence="1 2">
    <name type="scientific">Streptomyces alanosinicus</name>
    <dbReference type="NCBI Taxonomy" id="68171"/>
    <lineage>
        <taxon>Bacteria</taxon>
        <taxon>Bacillati</taxon>
        <taxon>Actinomycetota</taxon>
        <taxon>Actinomycetes</taxon>
        <taxon>Kitasatosporales</taxon>
        <taxon>Streptomycetaceae</taxon>
        <taxon>Streptomyces</taxon>
    </lineage>
</organism>
<keyword evidence="2" id="KW-1185">Reference proteome</keyword>
<protein>
    <submittedName>
        <fullName evidence="1">Uncharacterized protein</fullName>
    </submittedName>
</protein>
<reference evidence="1" key="1">
    <citation type="journal article" date="2014" name="Int. J. Syst. Evol. Microbiol.">
        <title>Complete genome sequence of Corynebacterium casei LMG S-19264T (=DSM 44701T), isolated from a smear-ripened cheese.</title>
        <authorList>
            <consortium name="US DOE Joint Genome Institute (JGI-PGF)"/>
            <person name="Walter F."/>
            <person name="Albersmeier A."/>
            <person name="Kalinowski J."/>
            <person name="Ruckert C."/>
        </authorList>
    </citation>
    <scope>NUCLEOTIDE SEQUENCE</scope>
    <source>
        <strain evidence="1">JCM 4714</strain>
    </source>
</reference>
<comment type="caution">
    <text evidence="1">The sequence shown here is derived from an EMBL/GenBank/DDBJ whole genome shotgun (WGS) entry which is preliminary data.</text>
</comment>
<name>A0A918YU76_9ACTN</name>
<sequence length="91" mass="9526">MAPVAMLALFVMVADLLAERHAGLIDETVLSEAVEHCGWALTWFMQGVSTAAGSDWLVAASRVYLGVRWAADATTGFAFGAADALGPVTLD</sequence>
<evidence type="ECO:0000313" key="2">
    <source>
        <dbReference type="Proteomes" id="UP000655443"/>
    </source>
</evidence>
<evidence type="ECO:0000313" key="1">
    <source>
        <dbReference type="EMBL" id="GHE15426.1"/>
    </source>
</evidence>
<dbReference type="InterPro" id="IPR036938">
    <property type="entry name" value="PAP2/HPO_sf"/>
</dbReference>
<reference evidence="1" key="2">
    <citation type="submission" date="2020-09" db="EMBL/GenBank/DDBJ databases">
        <authorList>
            <person name="Sun Q."/>
            <person name="Ohkuma M."/>
        </authorList>
    </citation>
    <scope>NUCLEOTIDE SEQUENCE</scope>
    <source>
        <strain evidence="1">JCM 4714</strain>
    </source>
</reference>
<proteinExistence type="predicted"/>